<feature type="signal peptide" evidence="2">
    <location>
        <begin position="1"/>
        <end position="24"/>
    </location>
</feature>
<protein>
    <recommendedName>
        <fullName evidence="5">Apple domain-containing protein</fullName>
    </recommendedName>
</protein>
<reference evidence="4" key="1">
    <citation type="journal article" date="2017" name="Nat. Ecol. Evol.">
        <title>Genome expansion and lineage-specific genetic innovations in the forest pathogenic fungi Armillaria.</title>
        <authorList>
            <person name="Sipos G."/>
            <person name="Prasanna A.N."/>
            <person name="Walter M.C."/>
            <person name="O'Connor E."/>
            <person name="Balint B."/>
            <person name="Krizsan K."/>
            <person name="Kiss B."/>
            <person name="Hess J."/>
            <person name="Varga T."/>
            <person name="Slot J."/>
            <person name="Riley R."/>
            <person name="Boka B."/>
            <person name="Rigling D."/>
            <person name="Barry K."/>
            <person name="Lee J."/>
            <person name="Mihaltcheva S."/>
            <person name="LaButti K."/>
            <person name="Lipzen A."/>
            <person name="Waldron R."/>
            <person name="Moloney N.M."/>
            <person name="Sperisen C."/>
            <person name="Kredics L."/>
            <person name="Vagvoelgyi C."/>
            <person name="Patrignani A."/>
            <person name="Fitzpatrick D."/>
            <person name="Nagy I."/>
            <person name="Doyle S."/>
            <person name="Anderson J.B."/>
            <person name="Grigoriev I.V."/>
            <person name="Gueldener U."/>
            <person name="Muensterkoetter M."/>
            <person name="Nagy L.G."/>
        </authorList>
    </citation>
    <scope>NUCLEOTIDE SEQUENCE [LARGE SCALE GENOMIC DNA]</scope>
    <source>
        <strain evidence="4">C18/9</strain>
    </source>
</reference>
<name>A0A284QP01_ARMOS</name>
<evidence type="ECO:0000313" key="3">
    <source>
        <dbReference type="EMBL" id="SJK98202.1"/>
    </source>
</evidence>
<organism evidence="3 4">
    <name type="scientific">Armillaria ostoyae</name>
    <name type="common">Armillaria root rot fungus</name>
    <dbReference type="NCBI Taxonomy" id="47428"/>
    <lineage>
        <taxon>Eukaryota</taxon>
        <taxon>Fungi</taxon>
        <taxon>Dikarya</taxon>
        <taxon>Basidiomycota</taxon>
        <taxon>Agaricomycotina</taxon>
        <taxon>Agaricomycetes</taxon>
        <taxon>Agaricomycetidae</taxon>
        <taxon>Agaricales</taxon>
        <taxon>Marasmiineae</taxon>
        <taxon>Physalacriaceae</taxon>
        <taxon>Armillaria</taxon>
    </lineage>
</organism>
<keyword evidence="2" id="KW-0732">Signal</keyword>
<dbReference type="EMBL" id="FUEG01000001">
    <property type="protein sequence ID" value="SJK98202.1"/>
    <property type="molecule type" value="Genomic_DNA"/>
</dbReference>
<feature type="region of interest" description="Disordered" evidence="1">
    <location>
        <begin position="145"/>
        <end position="164"/>
    </location>
</feature>
<evidence type="ECO:0000256" key="2">
    <source>
        <dbReference type="SAM" id="SignalP"/>
    </source>
</evidence>
<sequence length="178" mass="20528">MRFSVAALLPLALAVSALSASVQARDGSYGGVDYNNKDGHKDDGKKDYDNKDYGKDYDNKDNGRGDCTWEPVFEHKNDFKGWNKGKYTPYDHKEVDKITFEIECKSFCEKDDKCNSCQAYSHDEKDDKFVCELFVEIIDINTWKDDCDDGKDDGKDDKDHKDDKKYYDTSAWNAHYGY</sequence>
<feature type="compositionally biased region" description="Basic and acidic residues" evidence="1">
    <location>
        <begin position="152"/>
        <end position="164"/>
    </location>
</feature>
<keyword evidence="4" id="KW-1185">Reference proteome</keyword>
<evidence type="ECO:0008006" key="5">
    <source>
        <dbReference type="Google" id="ProtNLM"/>
    </source>
</evidence>
<accession>A0A284QP01</accession>
<feature type="region of interest" description="Disordered" evidence="1">
    <location>
        <begin position="31"/>
        <end position="52"/>
    </location>
</feature>
<evidence type="ECO:0000313" key="4">
    <source>
        <dbReference type="Proteomes" id="UP000219338"/>
    </source>
</evidence>
<feature type="compositionally biased region" description="Basic and acidic residues" evidence="1">
    <location>
        <begin position="35"/>
        <end position="52"/>
    </location>
</feature>
<evidence type="ECO:0000256" key="1">
    <source>
        <dbReference type="SAM" id="MobiDB-lite"/>
    </source>
</evidence>
<dbReference type="OrthoDB" id="3025042at2759"/>
<proteinExistence type="predicted"/>
<dbReference type="AlphaFoldDB" id="A0A284QP01"/>
<gene>
    <name evidence="3" type="ORF">ARMOST_01463</name>
</gene>
<dbReference type="Proteomes" id="UP000219338">
    <property type="component" value="Unassembled WGS sequence"/>
</dbReference>
<feature type="chain" id="PRO_5012899443" description="Apple domain-containing protein" evidence="2">
    <location>
        <begin position="25"/>
        <end position="178"/>
    </location>
</feature>